<keyword evidence="3" id="KW-0479">Metal-binding</keyword>
<protein>
    <submittedName>
        <fullName evidence="6">HAD family phosphatase</fullName>
    </submittedName>
</protein>
<keyword evidence="5" id="KW-0119">Carbohydrate metabolism</keyword>
<dbReference type="SFLD" id="SFLDG01129">
    <property type="entry name" value="C1.5:_HAD__Beta-PGM__Phosphata"/>
    <property type="match status" value="1"/>
</dbReference>
<evidence type="ECO:0000256" key="1">
    <source>
        <dbReference type="ARBA" id="ARBA00001946"/>
    </source>
</evidence>
<dbReference type="SFLD" id="SFLDG01135">
    <property type="entry name" value="C1.5.6:_HAD__Beta-PGM__Phospha"/>
    <property type="match status" value="1"/>
</dbReference>
<name>A0ABP6Q9Y1_9ACTN</name>
<keyword evidence="7" id="KW-1185">Reference proteome</keyword>
<dbReference type="Proteomes" id="UP001501237">
    <property type="component" value="Unassembled WGS sequence"/>
</dbReference>
<dbReference type="Gene3D" id="1.10.150.240">
    <property type="entry name" value="Putative phosphatase, domain 2"/>
    <property type="match status" value="1"/>
</dbReference>
<dbReference type="InterPro" id="IPR006439">
    <property type="entry name" value="HAD-SF_hydro_IA"/>
</dbReference>
<dbReference type="InterPro" id="IPR051600">
    <property type="entry name" value="Beta-PGM-like"/>
</dbReference>
<dbReference type="RefSeq" id="WP_344828651.1">
    <property type="nucleotide sequence ID" value="NZ_BAAAUV010000007.1"/>
</dbReference>
<evidence type="ECO:0000256" key="4">
    <source>
        <dbReference type="ARBA" id="ARBA00022842"/>
    </source>
</evidence>
<sequence>MGELRAVMFDMDGTLVDTEAPWLEIVREVAAEFGHELTEAEVPRVVGAAVEDVMELLAAVTGTEPLALGLRLHEEFHARIAQGSPMRPGALALLDALAAQGVPLALVSASPLDVIHTVLRTVGADRFAVIVSADDVERPKPFPDQYLAAMAALGVDTTSCAAVEDSPTGVAAAVAAGCPVAVVPMVLPVEPGPGRHLFASLEDVTPDVLRSLL</sequence>
<comment type="cofactor">
    <cofactor evidence="1">
        <name>Mg(2+)</name>
        <dbReference type="ChEBI" id="CHEBI:18420"/>
    </cofactor>
</comment>
<dbReference type="Gene3D" id="3.40.50.1000">
    <property type="entry name" value="HAD superfamily/HAD-like"/>
    <property type="match status" value="1"/>
</dbReference>
<reference evidence="7" key="1">
    <citation type="journal article" date="2019" name="Int. J. Syst. Evol. Microbiol.">
        <title>The Global Catalogue of Microorganisms (GCM) 10K type strain sequencing project: providing services to taxonomists for standard genome sequencing and annotation.</title>
        <authorList>
            <consortium name="The Broad Institute Genomics Platform"/>
            <consortium name="The Broad Institute Genome Sequencing Center for Infectious Disease"/>
            <person name="Wu L."/>
            <person name="Ma J."/>
        </authorList>
    </citation>
    <scope>NUCLEOTIDE SEQUENCE [LARGE SCALE GENOMIC DNA]</scope>
    <source>
        <strain evidence="7">JCM 9377</strain>
    </source>
</reference>
<dbReference type="InterPro" id="IPR041492">
    <property type="entry name" value="HAD_2"/>
</dbReference>
<accession>A0ABP6Q9Y1</accession>
<gene>
    <name evidence="6" type="ORF">GCM10010468_31500</name>
</gene>
<keyword evidence="4" id="KW-0460">Magnesium</keyword>
<proteinExistence type="inferred from homology"/>
<evidence type="ECO:0000256" key="5">
    <source>
        <dbReference type="ARBA" id="ARBA00023277"/>
    </source>
</evidence>
<dbReference type="Pfam" id="PF13419">
    <property type="entry name" value="HAD_2"/>
    <property type="match status" value="1"/>
</dbReference>
<organism evidence="6 7">
    <name type="scientific">Actinocorallia longicatena</name>
    <dbReference type="NCBI Taxonomy" id="111803"/>
    <lineage>
        <taxon>Bacteria</taxon>
        <taxon>Bacillati</taxon>
        <taxon>Actinomycetota</taxon>
        <taxon>Actinomycetes</taxon>
        <taxon>Streptosporangiales</taxon>
        <taxon>Thermomonosporaceae</taxon>
        <taxon>Actinocorallia</taxon>
    </lineage>
</organism>
<comment type="caution">
    <text evidence="6">The sequence shown here is derived from an EMBL/GenBank/DDBJ whole genome shotgun (WGS) entry which is preliminary data.</text>
</comment>
<dbReference type="InterPro" id="IPR023214">
    <property type="entry name" value="HAD_sf"/>
</dbReference>
<dbReference type="SFLD" id="SFLDS00003">
    <property type="entry name" value="Haloacid_Dehalogenase"/>
    <property type="match status" value="1"/>
</dbReference>
<comment type="similarity">
    <text evidence="2">Belongs to the HAD-like hydrolase superfamily. CbbY/CbbZ/Gph/YieH family.</text>
</comment>
<evidence type="ECO:0000313" key="7">
    <source>
        <dbReference type="Proteomes" id="UP001501237"/>
    </source>
</evidence>
<evidence type="ECO:0000313" key="6">
    <source>
        <dbReference type="EMBL" id="GAA3212261.1"/>
    </source>
</evidence>
<dbReference type="SUPFAM" id="SSF56784">
    <property type="entry name" value="HAD-like"/>
    <property type="match status" value="1"/>
</dbReference>
<dbReference type="PRINTS" id="PR00413">
    <property type="entry name" value="HADHALOGNASE"/>
</dbReference>
<dbReference type="EMBL" id="BAAAUV010000007">
    <property type="protein sequence ID" value="GAA3212261.1"/>
    <property type="molecule type" value="Genomic_DNA"/>
</dbReference>
<evidence type="ECO:0000256" key="3">
    <source>
        <dbReference type="ARBA" id="ARBA00022723"/>
    </source>
</evidence>
<dbReference type="PANTHER" id="PTHR46193">
    <property type="entry name" value="6-PHOSPHOGLUCONATE PHOSPHATASE"/>
    <property type="match status" value="1"/>
</dbReference>
<dbReference type="PANTHER" id="PTHR46193:SF18">
    <property type="entry name" value="HEXITOL PHOSPHATASE B"/>
    <property type="match status" value="1"/>
</dbReference>
<dbReference type="InterPro" id="IPR023198">
    <property type="entry name" value="PGP-like_dom2"/>
</dbReference>
<dbReference type="NCBIfam" id="TIGR01509">
    <property type="entry name" value="HAD-SF-IA-v3"/>
    <property type="match status" value="1"/>
</dbReference>
<dbReference type="InterPro" id="IPR036412">
    <property type="entry name" value="HAD-like_sf"/>
</dbReference>
<evidence type="ECO:0000256" key="2">
    <source>
        <dbReference type="ARBA" id="ARBA00006171"/>
    </source>
</evidence>